<keyword evidence="16" id="KW-1185">Reference proteome</keyword>
<dbReference type="InterPro" id="IPR000531">
    <property type="entry name" value="Beta-barrel_TonB"/>
</dbReference>
<dbReference type="Pfam" id="PF00593">
    <property type="entry name" value="TonB_dep_Rec_b-barrel"/>
    <property type="match status" value="1"/>
</dbReference>
<keyword evidence="6 11" id="KW-0798">TonB box</keyword>
<evidence type="ECO:0000259" key="14">
    <source>
        <dbReference type="Pfam" id="PF07715"/>
    </source>
</evidence>
<dbReference type="Pfam" id="PF07715">
    <property type="entry name" value="Plug"/>
    <property type="match status" value="1"/>
</dbReference>
<evidence type="ECO:0000256" key="9">
    <source>
        <dbReference type="ARBA" id="ARBA00023237"/>
    </source>
</evidence>
<evidence type="ECO:0000256" key="1">
    <source>
        <dbReference type="ARBA" id="ARBA00004571"/>
    </source>
</evidence>
<name>A0A6N9HKE8_9BURK</name>
<keyword evidence="5 10" id="KW-0812">Transmembrane</keyword>
<evidence type="ECO:0000256" key="3">
    <source>
        <dbReference type="ARBA" id="ARBA00022448"/>
    </source>
</evidence>
<dbReference type="Gene3D" id="2.170.130.10">
    <property type="entry name" value="TonB-dependent receptor, plug domain"/>
    <property type="match status" value="1"/>
</dbReference>
<sequence>MKQRQVPAPTVLAGLLRLAFGAMALGATGAALAQAEESKLQRVEITGSSIKRLDAETALPVQVIRREDIDKSGVTTAAELLGKVSASAAGLTDGASFSDISGQRGFNGANLRGIGVSSTLVLLNGRRLANFASPGSNAGVDLNAIPAAAIARVEVLKDGASAIYGTDAIGGVINFITRSDYVGADASIYGSATQHGGAGKTMATLSGGTGKLSEQGYNAFMVLDYQDNKPLRSGQRDWIGSAYQPDINLDVGSSNTFPANVRRVRANGSPTGPRLNPSAPACNPPATVYAPGSFVGSQACLYDYMQDTEIFPESKRLSLLARGEFEAGGGHTVFAEALHNVTRSTYRISPLTVTNLNYPLAGEYYPHSLITTNKTDLRVSMRLAEGGNRTNEVESTAQRLLLGAKGTLAGWDYNTGLNHSVNTVDDQYIDGYVRTSAFDSAFATGKINPFGASGAEGQALLKAAKINDAARQSRGTTNVFDAKATRDLFEMAGGTAAIAVGGEYRKEKMRFTPSALLAAGEIRGDGAAAAFAGQRTVKAAYVELNLPFLAGVETQLALRHDRYDDFGATTNPKFGLRWQPAKEFVARASYGEGFRAPSLSDLYNPPRTGQTNGIYNDPLGCIKTAAIDNTGNPDYCGLQPDKLLGGRAGLKPETSKQFSAGVVFEPQRNLTATLDYWKIRKQDVIVAPEGSYFSDPVRNAAYIERGAADPSLPGIPGPILSIDSRLRNIGSLETSGLDLGVNWRSAASAWGRVAVGLTGTYVLDYKTREADAPELNGAGVFANDQVVQRWRHTLSLDYDLGPWSATLQQTFYSHYRDQNPNPDGSERRVKAYQLWDLTGSYAWSKALRLRGGIRNLLDTNPPRSNQIYSFLAGYDPNYTDSRGRSFFLSANYSFR</sequence>
<feature type="signal peptide" evidence="12">
    <location>
        <begin position="1"/>
        <end position="33"/>
    </location>
</feature>
<evidence type="ECO:0000256" key="8">
    <source>
        <dbReference type="ARBA" id="ARBA00023170"/>
    </source>
</evidence>
<dbReference type="GO" id="GO:0009279">
    <property type="term" value="C:cell outer membrane"/>
    <property type="evidence" value="ECO:0007669"/>
    <property type="project" value="UniProtKB-SubCell"/>
</dbReference>
<evidence type="ECO:0000256" key="7">
    <source>
        <dbReference type="ARBA" id="ARBA00023136"/>
    </source>
</evidence>
<organism evidence="15 16">
    <name type="scientific">Pseudoduganella guangdongensis</name>
    <dbReference type="NCBI Taxonomy" id="2692179"/>
    <lineage>
        <taxon>Bacteria</taxon>
        <taxon>Pseudomonadati</taxon>
        <taxon>Pseudomonadota</taxon>
        <taxon>Betaproteobacteria</taxon>
        <taxon>Burkholderiales</taxon>
        <taxon>Oxalobacteraceae</taxon>
        <taxon>Telluria group</taxon>
        <taxon>Pseudoduganella</taxon>
    </lineage>
</organism>
<comment type="caution">
    <text evidence="15">The sequence shown here is derived from an EMBL/GenBank/DDBJ whole genome shotgun (WGS) entry which is preliminary data.</text>
</comment>
<evidence type="ECO:0000313" key="16">
    <source>
        <dbReference type="Proteomes" id="UP000448575"/>
    </source>
</evidence>
<dbReference type="CDD" id="cd01347">
    <property type="entry name" value="ligand_gated_channel"/>
    <property type="match status" value="1"/>
</dbReference>
<comment type="similarity">
    <text evidence="2 10 11">Belongs to the TonB-dependent receptor family.</text>
</comment>
<protein>
    <submittedName>
        <fullName evidence="15">TonB-dependent receptor</fullName>
    </submittedName>
</protein>
<dbReference type="AlphaFoldDB" id="A0A6N9HKE8"/>
<dbReference type="EMBL" id="WWCJ01000010">
    <property type="protein sequence ID" value="MYN03643.1"/>
    <property type="molecule type" value="Genomic_DNA"/>
</dbReference>
<evidence type="ECO:0000256" key="12">
    <source>
        <dbReference type="SAM" id="SignalP"/>
    </source>
</evidence>
<evidence type="ECO:0000313" key="15">
    <source>
        <dbReference type="EMBL" id="MYN03643.1"/>
    </source>
</evidence>
<evidence type="ECO:0000259" key="13">
    <source>
        <dbReference type="Pfam" id="PF00593"/>
    </source>
</evidence>
<dbReference type="InterPro" id="IPR012910">
    <property type="entry name" value="Plug_dom"/>
</dbReference>
<reference evidence="15 16" key="1">
    <citation type="submission" date="2019-12" db="EMBL/GenBank/DDBJ databases">
        <title>Novel species isolated from a subtropical stream in China.</title>
        <authorList>
            <person name="Lu H."/>
        </authorList>
    </citation>
    <scope>NUCLEOTIDE SEQUENCE [LARGE SCALE GENOMIC DNA]</scope>
    <source>
        <strain evidence="15 16">DS3</strain>
    </source>
</reference>
<feature type="chain" id="PRO_5026925233" evidence="12">
    <location>
        <begin position="34"/>
        <end position="895"/>
    </location>
</feature>
<dbReference type="PANTHER" id="PTHR47234:SF2">
    <property type="entry name" value="TONB-DEPENDENT RECEPTOR"/>
    <property type="match status" value="1"/>
</dbReference>
<dbReference type="InterPro" id="IPR039426">
    <property type="entry name" value="TonB-dep_rcpt-like"/>
</dbReference>
<evidence type="ECO:0000256" key="4">
    <source>
        <dbReference type="ARBA" id="ARBA00022452"/>
    </source>
</evidence>
<dbReference type="InterPro" id="IPR036942">
    <property type="entry name" value="Beta-barrel_TonB_sf"/>
</dbReference>
<dbReference type="PROSITE" id="PS52016">
    <property type="entry name" value="TONB_DEPENDENT_REC_3"/>
    <property type="match status" value="1"/>
</dbReference>
<dbReference type="SUPFAM" id="SSF56935">
    <property type="entry name" value="Porins"/>
    <property type="match status" value="1"/>
</dbReference>
<evidence type="ECO:0000256" key="11">
    <source>
        <dbReference type="RuleBase" id="RU003357"/>
    </source>
</evidence>
<dbReference type="Proteomes" id="UP000448575">
    <property type="component" value="Unassembled WGS sequence"/>
</dbReference>
<proteinExistence type="inferred from homology"/>
<gene>
    <name evidence="15" type="ORF">GTP41_16225</name>
</gene>
<feature type="domain" description="TonB-dependent receptor-like beta-barrel" evidence="13">
    <location>
        <begin position="394"/>
        <end position="856"/>
    </location>
</feature>
<keyword evidence="9 10" id="KW-0998">Cell outer membrane</keyword>
<evidence type="ECO:0000256" key="6">
    <source>
        <dbReference type="ARBA" id="ARBA00023077"/>
    </source>
</evidence>
<dbReference type="RefSeq" id="WP_161026606.1">
    <property type="nucleotide sequence ID" value="NZ_WWCJ01000010.1"/>
</dbReference>
<keyword evidence="7 10" id="KW-0472">Membrane</keyword>
<comment type="subcellular location">
    <subcellularLocation>
        <location evidence="1 10">Cell outer membrane</location>
        <topology evidence="1 10">Multi-pass membrane protein</topology>
    </subcellularLocation>
</comment>
<evidence type="ECO:0000256" key="2">
    <source>
        <dbReference type="ARBA" id="ARBA00009810"/>
    </source>
</evidence>
<keyword evidence="12" id="KW-0732">Signal</keyword>
<keyword evidence="8 15" id="KW-0675">Receptor</keyword>
<feature type="domain" description="TonB-dependent receptor plug" evidence="14">
    <location>
        <begin position="56"/>
        <end position="172"/>
    </location>
</feature>
<keyword evidence="4 10" id="KW-1134">Transmembrane beta strand</keyword>
<dbReference type="Gene3D" id="2.40.170.20">
    <property type="entry name" value="TonB-dependent receptor, beta-barrel domain"/>
    <property type="match status" value="1"/>
</dbReference>
<dbReference type="InterPro" id="IPR037066">
    <property type="entry name" value="Plug_dom_sf"/>
</dbReference>
<accession>A0A6N9HKE8</accession>
<evidence type="ECO:0000256" key="10">
    <source>
        <dbReference type="PROSITE-ProRule" id="PRU01360"/>
    </source>
</evidence>
<keyword evidence="3 10" id="KW-0813">Transport</keyword>
<dbReference type="PANTHER" id="PTHR47234">
    <property type="match status" value="1"/>
</dbReference>
<evidence type="ECO:0000256" key="5">
    <source>
        <dbReference type="ARBA" id="ARBA00022692"/>
    </source>
</evidence>